<accession>A0A3D3R0U0</accession>
<comment type="caution">
    <text evidence="1">The sequence shown here is derived from an EMBL/GenBank/DDBJ whole genome shotgun (WGS) entry which is preliminary data.</text>
</comment>
<gene>
    <name evidence="1" type="ORF">DIT97_05095</name>
</gene>
<name>A0A3D3R0U0_9PLAN</name>
<organism evidence="1 2">
    <name type="scientific">Gimesia maris</name>
    <dbReference type="NCBI Taxonomy" id="122"/>
    <lineage>
        <taxon>Bacteria</taxon>
        <taxon>Pseudomonadati</taxon>
        <taxon>Planctomycetota</taxon>
        <taxon>Planctomycetia</taxon>
        <taxon>Planctomycetales</taxon>
        <taxon>Planctomycetaceae</taxon>
        <taxon>Gimesia</taxon>
    </lineage>
</organism>
<proteinExistence type="predicted"/>
<protein>
    <recommendedName>
        <fullName evidence="3">HEAT repeat domain-containing protein</fullName>
    </recommendedName>
</protein>
<dbReference type="Proteomes" id="UP000263642">
    <property type="component" value="Unassembled WGS sequence"/>
</dbReference>
<evidence type="ECO:0000313" key="2">
    <source>
        <dbReference type="Proteomes" id="UP000263642"/>
    </source>
</evidence>
<reference evidence="1 2" key="1">
    <citation type="journal article" date="2018" name="Nat. Biotechnol.">
        <title>A standardized bacterial taxonomy based on genome phylogeny substantially revises the tree of life.</title>
        <authorList>
            <person name="Parks D.H."/>
            <person name="Chuvochina M."/>
            <person name="Waite D.W."/>
            <person name="Rinke C."/>
            <person name="Skarshewski A."/>
            <person name="Chaumeil P.A."/>
            <person name="Hugenholtz P."/>
        </authorList>
    </citation>
    <scope>NUCLEOTIDE SEQUENCE [LARGE SCALE GENOMIC DNA]</scope>
    <source>
        <strain evidence="1">UBA9375</strain>
    </source>
</reference>
<sequence length="116" mass="13693">MKPLLNSDDPQVAAYAGYLLTLLDDPDGLPVLLDYWNHSKTKDLPWARLVYRAIAYKNEISQVPLLTSIYEQQIKPLGYYNDIPKDYYWTIRIMTGPDILELRKRIRDKYGMDRLR</sequence>
<dbReference type="EMBL" id="DQAY01000033">
    <property type="protein sequence ID" value="HCO22453.1"/>
    <property type="molecule type" value="Genomic_DNA"/>
</dbReference>
<dbReference type="AlphaFoldDB" id="A0A3D3R0U0"/>
<evidence type="ECO:0000313" key="1">
    <source>
        <dbReference type="EMBL" id="HCO22453.1"/>
    </source>
</evidence>
<evidence type="ECO:0008006" key="3">
    <source>
        <dbReference type="Google" id="ProtNLM"/>
    </source>
</evidence>